<organism evidence="3 4">
    <name type="scientific">Candidatus Jorgensenbacteria bacterium GW2011_GWA1_48_11</name>
    <dbReference type="NCBI Taxonomy" id="1618660"/>
    <lineage>
        <taxon>Bacteria</taxon>
        <taxon>Candidatus Joergenseniibacteriota</taxon>
    </lineage>
</organism>
<dbReference type="GO" id="GO:0046872">
    <property type="term" value="F:metal ion binding"/>
    <property type="evidence" value="ECO:0007669"/>
    <property type="project" value="UniProtKB-KW"/>
</dbReference>
<evidence type="ECO:0000313" key="3">
    <source>
        <dbReference type="EMBL" id="KKU90778.1"/>
    </source>
</evidence>
<evidence type="ECO:0000313" key="4">
    <source>
        <dbReference type="Proteomes" id="UP000034956"/>
    </source>
</evidence>
<sequence>MVEIIPAILTTDIREVGEKLTRAEGIVGRVQIDIIDGVFVQNKTIEPSALEAVDTDLSLDFHLMTKEPIDWVERAARGRADRIIGQIEMMASQVEFVGKVSEIGLSVGLAIDLDTDIEKLDPVVLTNLDVVLVMAVKAGWGGQKFDPKALDKVKRLDEIRAHDNSPFKICVDGGETLDVVDETHFAGADEVAIGAGIFKGDLAQNIEAFNKAAHG</sequence>
<keyword evidence="1" id="KW-0479">Metal-binding</keyword>
<reference evidence="3 4" key="1">
    <citation type="journal article" date="2015" name="Nature">
        <title>rRNA introns, odd ribosomes, and small enigmatic genomes across a large radiation of phyla.</title>
        <authorList>
            <person name="Brown C.T."/>
            <person name="Hug L.A."/>
            <person name="Thomas B.C."/>
            <person name="Sharon I."/>
            <person name="Castelle C.J."/>
            <person name="Singh A."/>
            <person name="Wilkins M.J."/>
            <person name="Williams K.H."/>
            <person name="Banfield J.F."/>
        </authorList>
    </citation>
    <scope>NUCLEOTIDE SEQUENCE [LARGE SCALE GENOMIC DNA]</scope>
</reference>
<dbReference type="InterPro" id="IPR011060">
    <property type="entry name" value="RibuloseP-bd_barrel"/>
</dbReference>
<dbReference type="InterPro" id="IPR000056">
    <property type="entry name" value="Ribul_P_3_epim-like"/>
</dbReference>
<dbReference type="Gene3D" id="3.20.20.70">
    <property type="entry name" value="Aldolase class I"/>
    <property type="match status" value="1"/>
</dbReference>
<dbReference type="Pfam" id="PF00834">
    <property type="entry name" value="Ribul_P_3_epim"/>
    <property type="match status" value="1"/>
</dbReference>
<comment type="caution">
    <text evidence="3">The sequence shown here is derived from an EMBL/GenBank/DDBJ whole genome shotgun (WGS) entry which is preliminary data.</text>
</comment>
<evidence type="ECO:0000256" key="2">
    <source>
        <dbReference type="ARBA" id="ARBA00023235"/>
    </source>
</evidence>
<proteinExistence type="predicted"/>
<dbReference type="AlphaFoldDB" id="A0A0G1WKB6"/>
<accession>A0A0G1WKB6</accession>
<dbReference type="Proteomes" id="UP000034956">
    <property type="component" value="Unassembled WGS sequence"/>
</dbReference>
<dbReference type="SUPFAM" id="SSF51366">
    <property type="entry name" value="Ribulose-phoshate binding barrel"/>
    <property type="match status" value="1"/>
</dbReference>
<gene>
    <name evidence="3" type="ORF">UY23_C0007G0002</name>
</gene>
<protein>
    <submittedName>
        <fullName evidence="3">Ribulose-phosphate 3-epimerase</fullName>
    </submittedName>
</protein>
<evidence type="ECO:0000256" key="1">
    <source>
        <dbReference type="ARBA" id="ARBA00022723"/>
    </source>
</evidence>
<dbReference type="EMBL" id="LCPF01000007">
    <property type="protein sequence ID" value="KKU90778.1"/>
    <property type="molecule type" value="Genomic_DNA"/>
</dbReference>
<dbReference type="GO" id="GO:0005975">
    <property type="term" value="P:carbohydrate metabolic process"/>
    <property type="evidence" value="ECO:0007669"/>
    <property type="project" value="InterPro"/>
</dbReference>
<dbReference type="GO" id="GO:0016857">
    <property type="term" value="F:racemase and epimerase activity, acting on carbohydrates and derivatives"/>
    <property type="evidence" value="ECO:0007669"/>
    <property type="project" value="InterPro"/>
</dbReference>
<dbReference type="InterPro" id="IPR013785">
    <property type="entry name" value="Aldolase_TIM"/>
</dbReference>
<dbReference type="PANTHER" id="PTHR11749">
    <property type="entry name" value="RIBULOSE-5-PHOSPHATE-3-EPIMERASE"/>
    <property type="match status" value="1"/>
</dbReference>
<name>A0A0G1WKB6_9BACT</name>
<keyword evidence="2" id="KW-0413">Isomerase</keyword>